<feature type="non-terminal residue" evidence="2">
    <location>
        <position position="1"/>
    </location>
</feature>
<dbReference type="Pfam" id="PF00149">
    <property type="entry name" value="Metallophos"/>
    <property type="match status" value="1"/>
</dbReference>
<gene>
    <name evidence="2" type="ORF">KI387_001582</name>
</gene>
<dbReference type="PANTHER" id="PTHR47474:SF1">
    <property type="entry name" value="TYROSINE-PROTEIN PHOSPHATASE RLPH2"/>
    <property type="match status" value="1"/>
</dbReference>
<feature type="domain" description="Calcineurin-like phosphoesterase" evidence="1">
    <location>
        <begin position="5"/>
        <end position="107"/>
    </location>
</feature>
<dbReference type="InterPro" id="IPR004843">
    <property type="entry name" value="Calcineurin-like_PHP"/>
</dbReference>
<evidence type="ECO:0000259" key="1">
    <source>
        <dbReference type="Pfam" id="PF00149"/>
    </source>
</evidence>
<accession>A0AA38GUT6</accession>
<reference evidence="2 3" key="1">
    <citation type="journal article" date="2021" name="Nat. Plants">
        <title>The Taxus genome provides insights into paclitaxel biosynthesis.</title>
        <authorList>
            <person name="Xiong X."/>
            <person name="Gou J."/>
            <person name="Liao Q."/>
            <person name="Li Y."/>
            <person name="Zhou Q."/>
            <person name="Bi G."/>
            <person name="Li C."/>
            <person name="Du R."/>
            <person name="Wang X."/>
            <person name="Sun T."/>
            <person name="Guo L."/>
            <person name="Liang H."/>
            <person name="Lu P."/>
            <person name="Wu Y."/>
            <person name="Zhang Z."/>
            <person name="Ro D.K."/>
            <person name="Shang Y."/>
            <person name="Huang S."/>
            <person name="Yan J."/>
        </authorList>
    </citation>
    <scope>NUCLEOTIDE SEQUENCE [LARGE SCALE GENOMIC DNA]</scope>
    <source>
        <strain evidence="2">Ta-2019</strain>
    </source>
</reference>
<name>A0AA38GUT6_TAXCH</name>
<dbReference type="Gene3D" id="3.60.21.10">
    <property type="match status" value="1"/>
</dbReference>
<sequence>MGVTVCIGDIHGFIDKLERLWRNLERHLGSLAFAEARIIFLGDYCDRGPHTAKVIDFLVALPSRYPLQKHVFLAGNHEFAFAAFLHLLRLPPPPSSLAETWKEYQKNEEREGWWSGPGFQEMHVQGRRWAGTIRDGFNIIKGTEYQGSIYDARPTFESYGLTHGHPDLIKVVPEKHKIFLKDLVWAHEEDEVDTGDPEIGCTKLVAVHAGLEKTKSIEGQMNILYNRDPTFPRIEALSGRKNVWDIPLELSEKKIILVSGHHGTLH</sequence>
<dbReference type="AlphaFoldDB" id="A0AA38GUT6"/>
<dbReference type="SUPFAM" id="SSF56300">
    <property type="entry name" value="Metallo-dependent phosphatases"/>
    <property type="match status" value="1"/>
</dbReference>
<evidence type="ECO:0000313" key="3">
    <source>
        <dbReference type="Proteomes" id="UP000824469"/>
    </source>
</evidence>
<dbReference type="Proteomes" id="UP000824469">
    <property type="component" value="Unassembled WGS sequence"/>
</dbReference>
<dbReference type="InterPro" id="IPR029052">
    <property type="entry name" value="Metallo-depent_PP-like"/>
</dbReference>
<keyword evidence="3" id="KW-1185">Reference proteome</keyword>
<evidence type="ECO:0000313" key="2">
    <source>
        <dbReference type="EMBL" id="KAH9329474.1"/>
    </source>
</evidence>
<organism evidence="2 3">
    <name type="scientific">Taxus chinensis</name>
    <name type="common">Chinese yew</name>
    <name type="synonym">Taxus wallichiana var. chinensis</name>
    <dbReference type="NCBI Taxonomy" id="29808"/>
    <lineage>
        <taxon>Eukaryota</taxon>
        <taxon>Viridiplantae</taxon>
        <taxon>Streptophyta</taxon>
        <taxon>Embryophyta</taxon>
        <taxon>Tracheophyta</taxon>
        <taxon>Spermatophyta</taxon>
        <taxon>Pinopsida</taxon>
        <taxon>Pinidae</taxon>
        <taxon>Conifers II</taxon>
        <taxon>Cupressales</taxon>
        <taxon>Taxaceae</taxon>
        <taxon>Taxus</taxon>
    </lineage>
</organism>
<dbReference type="GO" id="GO:0016787">
    <property type="term" value="F:hydrolase activity"/>
    <property type="evidence" value="ECO:0007669"/>
    <property type="project" value="InterPro"/>
</dbReference>
<dbReference type="InterPro" id="IPR006186">
    <property type="entry name" value="Ser/Thr-sp_prot-phosphatase"/>
</dbReference>
<dbReference type="EMBL" id="JAHRHJ020000001">
    <property type="protein sequence ID" value="KAH9329474.1"/>
    <property type="molecule type" value="Genomic_DNA"/>
</dbReference>
<dbReference type="PANTHER" id="PTHR47474">
    <property type="entry name" value="TYROSINE-PROTEIN PHOSPHATASE RLPH2"/>
    <property type="match status" value="1"/>
</dbReference>
<proteinExistence type="predicted"/>
<comment type="caution">
    <text evidence="2">The sequence shown here is derived from an EMBL/GenBank/DDBJ whole genome shotgun (WGS) entry which is preliminary data.</text>
</comment>
<protein>
    <recommendedName>
        <fullName evidence="1">Calcineurin-like phosphoesterase domain-containing protein</fullName>
    </recommendedName>
</protein>
<dbReference type="PRINTS" id="PR00114">
    <property type="entry name" value="STPHPHTASE"/>
</dbReference>
<dbReference type="OMA" id="FLADMAW"/>